<keyword evidence="16" id="KW-1185">Reference proteome</keyword>
<dbReference type="EMBL" id="JAIZAY010000013">
    <property type="protein sequence ID" value="KAJ8031252.1"/>
    <property type="molecule type" value="Genomic_DNA"/>
</dbReference>
<dbReference type="Proteomes" id="UP001152320">
    <property type="component" value="Chromosome 13"/>
</dbReference>
<dbReference type="AlphaFoldDB" id="A0A9Q1BR24"/>
<evidence type="ECO:0000256" key="12">
    <source>
        <dbReference type="SAM" id="Coils"/>
    </source>
</evidence>
<dbReference type="GO" id="GO:0008270">
    <property type="term" value="F:zinc ion binding"/>
    <property type="evidence" value="ECO:0007669"/>
    <property type="project" value="UniProtKB-KW"/>
</dbReference>
<feature type="domain" description="RING-type" evidence="14">
    <location>
        <begin position="14"/>
        <end position="53"/>
    </location>
</feature>
<accession>A0A9Q1BR24</accession>
<feature type="compositionally biased region" description="Basic and acidic residues" evidence="13">
    <location>
        <begin position="452"/>
        <end position="475"/>
    </location>
</feature>
<keyword evidence="5" id="KW-0479">Metal-binding</keyword>
<name>A0A9Q1BR24_HOLLE</name>
<sequence length="671" mass="77139">MGDSHKLRLNDCKCPICMCILIEPVRMPCNHELCMPCFKQNVEEAHFTCPICRLRISSWARKQSRLNQLVDQERWKQIQDAFPLLCEKRLNGDEEDYDSEFEPESPVKKNVRVAEPGEIRKEFEEEVNKFQKIREEEEKQAIQKSEELIKKLQQEEIQRYEEQRKMLEVQRQKDEELAKCIAETIEEDDLIRKKQEEQTARDLELARRLQQLEKSPNPIVNVCTPSTSSQKGTIPVIKCARLEHLFNKMESKKLLAQSSSQRSTSSPEESSSQAQGSGAFSPASAVRLPSMEDVGIRTKRARSPESEDSITLEVSHFKPIETSPRTAHKRLADGSSSSPPIIHSTPRNLKNFKDSRRKHVSPVLKERLKGMVPRELEEASPLLDKEMNKKNSKETQVSLARTSRQNSDEENLSQTNGHKETIDLAEKKNDINEKRRKDIRTKLSKFSHKMRSVSDNEAKMSTRNEHTRENYKKQSETVPQKIRLESKGAKKSHAECLRNLPVESEESSNPLKRCKSDIKLKDKNANDITRNAREDKLCDILVECDVERKHKKICGGGDAIQNGTSQDEKTSFNCPKADGLHKDDLRTSDGQRTSNGQSTIVKYMELVSAEQKKLKQEEIDRRIALELQQKFEEESKTPIVPVVRTKGSEDEYPLRGNRKRSYREISPSPEG</sequence>
<evidence type="ECO:0000256" key="6">
    <source>
        <dbReference type="ARBA" id="ARBA00022763"/>
    </source>
</evidence>
<feature type="coiled-coil region" evidence="12">
    <location>
        <begin position="120"/>
        <end position="177"/>
    </location>
</feature>
<feature type="compositionally biased region" description="Basic and acidic residues" evidence="13">
    <location>
        <begin position="417"/>
        <end position="436"/>
    </location>
</feature>
<evidence type="ECO:0000256" key="9">
    <source>
        <dbReference type="ARBA" id="ARBA00022833"/>
    </source>
</evidence>
<feature type="compositionally biased region" description="Basic and acidic residues" evidence="13">
    <location>
        <begin position="375"/>
        <end position="393"/>
    </location>
</feature>
<evidence type="ECO:0000256" key="2">
    <source>
        <dbReference type="ARBA" id="ARBA00004123"/>
    </source>
</evidence>
<keyword evidence="12" id="KW-0175">Coiled coil</keyword>
<evidence type="ECO:0000313" key="16">
    <source>
        <dbReference type="Proteomes" id="UP001152320"/>
    </source>
</evidence>
<evidence type="ECO:0000256" key="1">
    <source>
        <dbReference type="ARBA" id="ARBA00000900"/>
    </source>
</evidence>
<dbReference type="InterPro" id="IPR001841">
    <property type="entry name" value="Znf_RING"/>
</dbReference>
<dbReference type="SMR" id="A0A9Q1BR24"/>
<dbReference type="GO" id="GO:0005634">
    <property type="term" value="C:nucleus"/>
    <property type="evidence" value="ECO:0007669"/>
    <property type="project" value="UniProtKB-SubCell"/>
</dbReference>
<dbReference type="PANTHER" id="PTHR23328:SF0">
    <property type="entry name" value="RING-TYPE DOMAIN-CONTAINING PROTEIN"/>
    <property type="match status" value="1"/>
</dbReference>
<dbReference type="CDD" id="cd16550">
    <property type="entry name" value="RING-HC_RNF168"/>
    <property type="match status" value="1"/>
</dbReference>
<feature type="compositionally biased region" description="Basic residues" evidence="13">
    <location>
        <begin position="437"/>
        <end position="451"/>
    </location>
</feature>
<keyword evidence="7 11" id="KW-0863">Zinc-finger</keyword>
<dbReference type="PANTHER" id="PTHR23328">
    <property type="entry name" value="RING-TYPE DOMAIN-CONTAINING PROTEIN"/>
    <property type="match status" value="1"/>
</dbReference>
<keyword evidence="10" id="KW-0539">Nucleus</keyword>
<feature type="region of interest" description="Disordered" evidence="13">
    <location>
        <begin position="555"/>
        <end position="596"/>
    </location>
</feature>
<evidence type="ECO:0000256" key="11">
    <source>
        <dbReference type="PROSITE-ProRule" id="PRU00175"/>
    </source>
</evidence>
<evidence type="ECO:0000256" key="5">
    <source>
        <dbReference type="ARBA" id="ARBA00022723"/>
    </source>
</evidence>
<dbReference type="GO" id="GO:0031491">
    <property type="term" value="F:nucleosome binding"/>
    <property type="evidence" value="ECO:0007669"/>
    <property type="project" value="TreeGrafter"/>
</dbReference>
<feature type="compositionally biased region" description="Low complexity" evidence="13">
    <location>
        <begin position="256"/>
        <end position="285"/>
    </location>
</feature>
<comment type="catalytic activity">
    <reaction evidence="1">
        <text>S-ubiquitinyl-[E2 ubiquitin-conjugating enzyme]-L-cysteine + [acceptor protein]-L-lysine = [E2 ubiquitin-conjugating enzyme]-L-cysteine + N(6)-ubiquitinyl-[acceptor protein]-L-lysine.</text>
        <dbReference type="EC" id="2.3.2.27"/>
    </reaction>
</comment>
<dbReference type="InterPro" id="IPR013083">
    <property type="entry name" value="Znf_RING/FYVE/PHD"/>
</dbReference>
<feature type="region of interest" description="Disordered" evidence="13">
    <location>
        <begin position="644"/>
        <end position="671"/>
    </location>
</feature>
<dbReference type="GO" id="GO:0006302">
    <property type="term" value="P:double-strand break repair"/>
    <property type="evidence" value="ECO:0007669"/>
    <property type="project" value="TreeGrafter"/>
</dbReference>
<dbReference type="Pfam" id="PF00097">
    <property type="entry name" value="zf-C3HC4"/>
    <property type="match status" value="1"/>
</dbReference>
<feature type="region of interest" description="Disordered" evidence="13">
    <location>
        <begin position="375"/>
        <end position="490"/>
    </location>
</feature>
<dbReference type="GO" id="GO:0061630">
    <property type="term" value="F:ubiquitin protein ligase activity"/>
    <property type="evidence" value="ECO:0007669"/>
    <property type="project" value="UniProtKB-EC"/>
</dbReference>
<keyword evidence="9" id="KW-0862">Zinc</keyword>
<protein>
    <recommendedName>
        <fullName evidence="3">RING-type E3 ubiquitin transferase</fullName>
        <ecNumber evidence="3">2.3.2.27</ecNumber>
    </recommendedName>
</protein>
<feature type="compositionally biased region" description="Low complexity" evidence="13">
    <location>
        <begin position="335"/>
        <end position="344"/>
    </location>
</feature>
<gene>
    <name evidence="15" type="ORF">HOLleu_27925</name>
</gene>
<evidence type="ECO:0000256" key="7">
    <source>
        <dbReference type="ARBA" id="ARBA00022771"/>
    </source>
</evidence>
<proteinExistence type="predicted"/>
<dbReference type="CDD" id="cd22249">
    <property type="entry name" value="UDM1_RNF168_RNF169-like"/>
    <property type="match status" value="1"/>
</dbReference>
<evidence type="ECO:0000259" key="14">
    <source>
        <dbReference type="PROSITE" id="PS50089"/>
    </source>
</evidence>
<evidence type="ECO:0000256" key="10">
    <source>
        <dbReference type="ARBA" id="ARBA00023242"/>
    </source>
</evidence>
<dbReference type="CDD" id="cd21932">
    <property type="entry name" value="MIU2_RNF168-like"/>
    <property type="match status" value="1"/>
</dbReference>
<keyword evidence="6" id="KW-0227">DNA damage</keyword>
<comment type="caution">
    <text evidence="15">The sequence shown here is derived from an EMBL/GenBank/DDBJ whole genome shotgun (WGS) entry which is preliminary data.</text>
</comment>
<evidence type="ECO:0000313" key="15">
    <source>
        <dbReference type="EMBL" id="KAJ8031252.1"/>
    </source>
</evidence>
<evidence type="ECO:0000256" key="8">
    <source>
        <dbReference type="ARBA" id="ARBA00022786"/>
    </source>
</evidence>
<dbReference type="SUPFAM" id="SSF57850">
    <property type="entry name" value="RING/U-box"/>
    <property type="match status" value="1"/>
</dbReference>
<dbReference type="OrthoDB" id="426657at2759"/>
<feature type="compositionally biased region" description="Polar residues" evidence="13">
    <location>
        <begin position="394"/>
        <end position="405"/>
    </location>
</feature>
<feature type="compositionally biased region" description="Basic and acidic residues" evidence="13">
    <location>
        <begin position="578"/>
        <end position="589"/>
    </location>
</feature>
<keyword evidence="4" id="KW-0808">Transferase</keyword>
<evidence type="ECO:0000256" key="13">
    <source>
        <dbReference type="SAM" id="MobiDB-lite"/>
    </source>
</evidence>
<organism evidence="15 16">
    <name type="scientific">Holothuria leucospilota</name>
    <name type="common">Black long sea cucumber</name>
    <name type="synonym">Mertensiothuria leucospilota</name>
    <dbReference type="NCBI Taxonomy" id="206669"/>
    <lineage>
        <taxon>Eukaryota</taxon>
        <taxon>Metazoa</taxon>
        <taxon>Echinodermata</taxon>
        <taxon>Eleutherozoa</taxon>
        <taxon>Echinozoa</taxon>
        <taxon>Holothuroidea</taxon>
        <taxon>Aspidochirotacea</taxon>
        <taxon>Aspidochirotida</taxon>
        <taxon>Holothuriidae</taxon>
        <taxon>Holothuria</taxon>
    </lineage>
</organism>
<keyword evidence="8" id="KW-0833">Ubl conjugation pathway</keyword>
<evidence type="ECO:0000256" key="4">
    <source>
        <dbReference type="ARBA" id="ARBA00022679"/>
    </source>
</evidence>
<dbReference type="EC" id="2.3.2.27" evidence="3"/>
<dbReference type="InterPro" id="IPR018957">
    <property type="entry name" value="Znf_C3HC4_RING-type"/>
</dbReference>
<evidence type="ECO:0000256" key="3">
    <source>
        <dbReference type="ARBA" id="ARBA00012483"/>
    </source>
</evidence>
<dbReference type="SMART" id="SM00184">
    <property type="entry name" value="RING"/>
    <property type="match status" value="1"/>
</dbReference>
<dbReference type="Gene3D" id="3.30.40.10">
    <property type="entry name" value="Zinc/RING finger domain, C3HC4 (zinc finger)"/>
    <property type="match status" value="1"/>
</dbReference>
<dbReference type="InterPro" id="IPR051657">
    <property type="entry name" value="RNF168/RNF169_E3_ubiq-ligase"/>
</dbReference>
<dbReference type="GO" id="GO:0035861">
    <property type="term" value="C:site of double-strand break"/>
    <property type="evidence" value="ECO:0007669"/>
    <property type="project" value="TreeGrafter"/>
</dbReference>
<dbReference type="PROSITE" id="PS50089">
    <property type="entry name" value="ZF_RING_2"/>
    <property type="match status" value="1"/>
</dbReference>
<reference evidence="15" key="1">
    <citation type="submission" date="2021-10" db="EMBL/GenBank/DDBJ databases">
        <title>Tropical sea cucumber genome reveals ecological adaptation and Cuvierian tubules defense mechanism.</title>
        <authorList>
            <person name="Chen T."/>
        </authorList>
    </citation>
    <scope>NUCLEOTIDE SEQUENCE</scope>
    <source>
        <strain evidence="15">Nanhai2018</strain>
        <tissue evidence="15">Muscle</tissue>
    </source>
</reference>
<comment type="subcellular location">
    <subcellularLocation>
        <location evidence="2">Nucleus</location>
    </subcellularLocation>
</comment>
<feature type="region of interest" description="Disordered" evidence="13">
    <location>
        <begin position="253"/>
        <end position="348"/>
    </location>
</feature>